<dbReference type="NCBIfam" id="TIGR02745">
    <property type="entry name" value="ccoG_rdxA_fixG"/>
    <property type="match status" value="1"/>
</dbReference>
<keyword evidence="1" id="KW-0813">Transport</keyword>
<dbReference type="OrthoDB" id="9811700at2"/>
<evidence type="ECO:0000256" key="6">
    <source>
        <dbReference type="ARBA" id="ARBA00023014"/>
    </source>
</evidence>
<dbReference type="InterPro" id="IPR051684">
    <property type="entry name" value="Electron_Trans/Redox"/>
</dbReference>
<evidence type="ECO:0000256" key="5">
    <source>
        <dbReference type="ARBA" id="ARBA00023004"/>
    </source>
</evidence>
<dbReference type="SUPFAM" id="SSF54862">
    <property type="entry name" value="4Fe-4S ferredoxins"/>
    <property type="match status" value="1"/>
</dbReference>
<keyword evidence="3" id="KW-0479">Metal-binding</keyword>
<keyword evidence="4" id="KW-0249">Electron transport</keyword>
<gene>
    <name evidence="9" type="ORF">BLX24_04490</name>
</gene>
<dbReference type="PROSITE" id="PS00198">
    <property type="entry name" value="4FE4S_FER_1"/>
    <property type="match status" value="1"/>
</dbReference>
<dbReference type="Pfam" id="PF12801">
    <property type="entry name" value="Fer4_5"/>
    <property type="match status" value="1"/>
</dbReference>
<dbReference type="InterPro" id="IPR014116">
    <property type="entry name" value="Cyt_c_oxidase_cbb3_FixG"/>
</dbReference>
<feature type="domain" description="4Fe-4S ferredoxin-type" evidence="8">
    <location>
        <begin position="262"/>
        <end position="294"/>
    </location>
</feature>
<feature type="transmembrane region" description="Helical" evidence="7">
    <location>
        <begin position="166"/>
        <end position="187"/>
    </location>
</feature>
<evidence type="ECO:0000313" key="10">
    <source>
        <dbReference type="Proteomes" id="UP000181790"/>
    </source>
</evidence>
<keyword evidence="6" id="KW-0411">Iron-sulfur</keyword>
<keyword evidence="7" id="KW-0812">Transmembrane</keyword>
<dbReference type="Gene3D" id="3.30.70.20">
    <property type="match status" value="1"/>
</dbReference>
<feature type="transmembrane region" description="Helical" evidence="7">
    <location>
        <begin position="95"/>
        <end position="116"/>
    </location>
</feature>
<evidence type="ECO:0000256" key="3">
    <source>
        <dbReference type="ARBA" id="ARBA00022723"/>
    </source>
</evidence>
<feature type="transmembrane region" description="Helical" evidence="7">
    <location>
        <begin position="343"/>
        <end position="362"/>
    </location>
</feature>
<dbReference type="GO" id="GO:0046872">
    <property type="term" value="F:metal ion binding"/>
    <property type="evidence" value="ECO:0007669"/>
    <property type="project" value="UniProtKB-KW"/>
</dbReference>
<dbReference type="Proteomes" id="UP000181790">
    <property type="component" value="Unassembled WGS sequence"/>
</dbReference>
<dbReference type="PANTHER" id="PTHR30176">
    <property type="entry name" value="FERREDOXIN-TYPE PROTEIN NAPH"/>
    <property type="match status" value="1"/>
</dbReference>
<dbReference type="GO" id="GO:0005886">
    <property type="term" value="C:plasma membrane"/>
    <property type="evidence" value="ECO:0007669"/>
    <property type="project" value="TreeGrafter"/>
</dbReference>
<dbReference type="Pfam" id="PF11614">
    <property type="entry name" value="FixG_C"/>
    <property type="match status" value="1"/>
</dbReference>
<dbReference type="PANTHER" id="PTHR30176:SF3">
    <property type="entry name" value="FERREDOXIN-TYPE PROTEIN NAPH"/>
    <property type="match status" value="1"/>
</dbReference>
<sequence>MIAEPSTNNLPGGTQPEDSFRDHISIVDEAGHRIWLHPKKPKGKWYRYRSVFTAVLLAVLVVVPFLRINGEPLVLFNFFERRFIVFGITFWPPDFWMFGLAMVSFVVFVALFSSVYGRLWCGWACPQTLFMEMVFRRIEYIIDGDGAKQKALAAAPWTGQKLAKRVLKYTVFLAISFFVANLMLSYLIGTDDLLKVITDTPAHNWSLFIAILVFTALFFFSFTWLREQACTIVCPYGRLQSVLTDKKSLTVAYDYRRGEPRGKLRKNTDRQIGDCIDCKQCVFVCPTGIDIRNGTQLECVQCTACIDACDSIMETVNMPTGLIRYTTEESIQTGKPQRFPMRAIGYSAILAILWGVLGFALVTRTDTRTNILRAPGSPYQELPNGTVQNLYTYKIFNRTNEVLQPEIRLEGVNGKLQFIGNPPAAVPKGQSCEGSVFIILPASALHKRKTELTLTVSTAGTKPETVTTTFIAPEQ</sequence>
<dbReference type="PROSITE" id="PS51379">
    <property type="entry name" value="4FE4S_FER_2"/>
    <property type="match status" value="1"/>
</dbReference>
<comment type="caution">
    <text evidence="9">The sequence shown here is derived from an EMBL/GenBank/DDBJ whole genome shotgun (WGS) entry which is preliminary data.</text>
</comment>
<organism evidence="9 10">
    <name type="scientific">Arsenicibacter rosenii</name>
    <dbReference type="NCBI Taxonomy" id="1750698"/>
    <lineage>
        <taxon>Bacteria</taxon>
        <taxon>Pseudomonadati</taxon>
        <taxon>Bacteroidota</taxon>
        <taxon>Cytophagia</taxon>
        <taxon>Cytophagales</taxon>
        <taxon>Spirosomataceae</taxon>
        <taxon>Arsenicibacter</taxon>
    </lineage>
</organism>
<feature type="transmembrane region" description="Helical" evidence="7">
    <location>
        <begin position="207"/>
        <end position="225"/>
    </location>
</feature>
<dbReference type="AlphaFoldDB" id="A0A1S2VNY3"/>
<dbReference type="InterPro" id="IPR013783">
    <property type="entry name" value="Ig-like_fold"/>
</dbReference>
<dbReference type="InterPro" id="IPR017900">
    <property type="entry name" value="4Fe4S_Fe_S_CS"/>
</dbReference>
<keyword evidence="2" id="KW-0004">4Fe-4S</keyword>
<evidence type="ECO:0000256" key="4">
    <source>
        <dbReference type="ARBA" id="ARBA00022982"/>
    </source>
</evidence>
<keyword evidence="7" id="KW-0472">Membrane</keyword>
<dbReference type="InterPro" id="IPR032879">
    <property type="entry name" value="FixG_C"/>
</dbReference>
<keyword evidence="10" id="KW-1185">Reference proteome</keyword>
<feature type="transmembrane region" description="Helical" evidence="7">
    <location>
        <begin position="48"/>
        <end position="68"/>
    </location>
</feature>
<evidence type="ECO:0000259" key="8">
    <source>
        <dbReference type="PROSITE" id="PS51379"/>
    </source>
</evidence>
<evidence type="ECO:0000256" key="1">
    <source>
        <dbReference type="ARBA" id="ARBA00022448"/>
    </source>
</evidence>
<name>A0A1S2VNY3_9BACT</name>
<keyword evidence="5" id="KW-0408">Iron</keyword>
<dbReference type="GO" id="GO:0051539">
    <property type="term" value="F:4 iron, 4 sulfur cluster binding"/>
    <property type="evidence" value="ECO:0007669"/>
    <property type="project" value="UniProtKB-KW"/>
</dbReference>
<dbReference type="EMBL" id="MORL01000002">
    <property type="protein sequence ID" value="OIN60110.1"/>
    <property type="molecule type" value="Genomic_DNA"/>
</dbReference>
<accession>A0A1S2VNY3</accession>
<keyword evidence="7" id="KW-1133">Transmembrane helix</keyword>
<dbReference type="InterPro" id="IPR017896">
    <property type="entry name" value="4Fe4S_Fe-S-bd"/>
</dbReference>
<protein>
    <submittedName>
        <fullName evidence="9">Cytochrome c oxidase accessory protein CcoG</fullName>
    </submittedName>
</protein>
<dbReference type="Pfam" id="PF13746">
    <property type="entry name" value="Fer4_18"/>
    <property type="match status" value="1"/>
</dbReference>
<proteinExistence type="predicted"/>
<reference evidence="9 10" key="1">
    <citation type="submission" date="2016-10" db="EMBL/GenBank/DDBJ databases">
        <title>Arsenicibacter rosenii gen. nov., sp. nov., an efficient arsenic-methylating bacterium isolated from an arsenic-contaminated paddy soil.</title>
        <authorList>
            <person name="Huang K."/>
        </authorList>
    </citation>
    <scope>NUCLEOTIDE SEQUENCE [LARGE SCALE GENOMIC DNA]</scope>
    <source>
        <strain evidence="9 10">SM-1</strain>
    </source>
</reference>
<evidence type="ECO:0000256" key="2">
    <source>
        <dbReference type="ARBA" id="ARBA00022485"/>
    </source>
</evidence>
<dbReference type="Gene3D" id="2.60.40.10">
    <property type="entry name" value="Immunoglobulins"/>
    <property type="match status" value="1"/>
</dbReference>
<evidence type="ECO:0000256" key="7">
    <source>
        <dbReference type="SAM" id="Phobius"/>
    </source>
</evidence>
<dbReference type="RefSeq" id="WP_071501905.1">
    <property type="nucleotide sequence ID" value="NZ_MORL01000002.1"/>
</dbReference>
<evidence type="ECO:0000313" key="9">
    <source>
        <dbReference type="EMBL" id="OIN60110.1"/>
    </source>
</evidence>